<evidence type="ECO:0000256" key="1">
    <source>
        <dbReference type="ARBA" id="ARBA00004141"/>
    </source>
</evidence>
<accession>A0A6J7DT33</accession>
<dbReference type="AlphaFoldDB" id="A0A6J7DT33"/>
<evidence type="ECO:0000313" key="6">
    <source>
        <dbReference type="EMBL" id="CAB4628616.1"/>
    </source>
</evidence>
<dbReference type="GO" id="GO:0005886">
    <property type="term" value="C:plasma membrane"/>
    <property type="evidence" value="ECO:0007669"/>
    <property type="project" value="UniProtKB-ARBA"/>
</dbReference>
<evidence type="ECO:0000256" key="4">
    <source>
        <dbReference type="ARBA" id="ARBA00023136"/>
    </source>
</evidence>
<reference evidence="7" key="1">
    <citation type="submission" date="2020-05" db="EMBL/GenBank/DDBJ databases">
        <authorList>
            <person name="Chiriac C."/>
            <person name="Salcher M."/>
            <person name="Ghai R."/>
            <person name="Kavagutti S V."/>
        </authorList>
    </citation>
    <scope>NUCLEOTIDE SEQUENCE</scope>
</reference>
<evidence type="ECO:0000256" key="2">
    <source>
        <dbReference type="ARBA" id="ARBA00022692"/>
    </source>
</evidence>
<feature type="transmembrane region" description="Helical" evidence="5">
    <location>
        <begin position="58"/>
        <end position="76"/>
    </location>
</feature>
<feature type="transmembrane region" description="Helical" evidence="5">
    <location>
        <begin position="218"/>
        <end position="240"/>
    </location>
</feature>
<organism evidence="7">
    <name type="scientific">freshwater metagenome</name>
    <dbReference type="NCBI Taxonomy" id="449393"/>
    <lineage>
        <taxon>unclassified sequences</taxon>
        <taxon>metagenomes</taxon>
        <taxon>ecological metagenomes</taxon>
    </lineage>
</organism>
<proteinExistence type="predicted"/>
<feature type="transmembrane region" description="Helical" evidence="5">
    <location>
        <begin position="32"/>
        <end position="51"/>
    </location>
</feature>
<feature type="transmembrane region" description="Helical" evidence="5">
    <location>
        <begin position="96"/>
        <end position="122"/>
    </location>
</feature>
<dbReference type="EMBL" id="CAFBLO010000082">
    <property type="protein sequence ID" value="CAB4872330.1"/>
    <property type="molecule type" value="Genomic_DNA"/>
</dbReference>
<keyword evidence="3 5" id="KW-1133">Transmembrane helix</keyword>
<keyword evidence="2 5" id="KW-0812">Transmembrane</keyword>
<evidence type="ECO:0000256" key="5">
    <source>
        <dbReference type="SAM" id="Phobius"/>
    </source>
</evidence>
<comment type="subcellular location">
    <subcellularLocation>
        <location evidence="1">Membrane</location>
        <topology evidence="1">Multi-pass membrane protein</topology>
    </subcellularLocation>
</comment>
<dbReference type="InterPro" id="IPR003339">
    <property type="entry name" value="ABC/ECF_trnsptr_transmembrane"/>
</dbReference>
<evidence type="ECO:0000256" key="3">
    <source>
        <dbReference type="ARBA" id="ARBA00022989"/>
    </source>
</evidence>
<keyword evidence="4 5" id="KW-0472">Membrane</keyword>
<gene>
    <name evidence="6" type="ORF">UFOPK1961_00606</name>
    <name evidence="7" type="ORF">UFOPK3364_00818</name>
</gene>
<protein>
    <submittedName>
        <fullName evidence="7">Unannotated protein</fullName>
    </submittedName>
</protein>
<dbReference type="CDD" id="cd16914">
    <property type="entry name" value="EcfT"/>
    <property type="match status" value="1"/>
</dbReference>
<evidence type="ECO:0000313" key="7">
    <source>
        <dbReference type="EMBL" id="CAB4872330.1"/>
    </source>
</evidence>
<name>A0A6J7DT33_9ZZZZ</name>
<sequence length="246" mass="26222">MTARRPHSMALIVASAVPALVLVWSVDPWMPILLGLPLIAFLAAMTSDVITPPSRTSMFVLAAAVGMAGIASLLYGTHRGATLFHWGIMHISEGSIATSSAAMLRILSLALPALLVAGAISAHEVLATCAVKRILPDRVALATLIALRLIPVISSDLEETQQAQRANGRATTPFTVALTTLVIAIRRAVRMSDVAEIRGFSRSNRTWSVYRPLGIRDWMLITGSVIIGIAAMFTVAYLGVWNSAIS</sequence>
<dbReference type="EMBL" id="CAEZVJ010000055">
    <property type="protein sequence ID" value="CAB4628616.1"/>
    <property type="molecule type" value="Genomic_DNA"/>
</dbReference>
<feature type="transmembrane region" description="Helical" evidence="5">
    <location>
        <begin position="7"/>
        <end position="26"/>
    </location>
</feature>